<accession>D2VC88</accession>
<organism evidence="3">
    <name type="scientific">Naegleria gruberi</name>
    <name type="common">Amoeba</name>
    <dbReference type="NCBI Taxonomy" id="5762"/>
    <lineage>
        <taxon>Eukaryota</taxon>
        <taxon>Discoba</taxon>
        <taxon>Heterolobosea</taxon>
        <taxon>Tetramitia</taxon>
        <taxon>Eutetramitia</taxon>
        <taxon>Vahlkampfiidae</taxon>
        <taxon>Naegleria</taxon>
    </lineage>
</organism>
<dbReference type="InParanoid" id="D2VC88"/>
<dbReference type="GeneID" id="8849164"/>
<dbReference type="AlphaFoldDB" id="D2VC88"/>
<proteinExistence type="predicted"/>
<evidence type="ECO:0000256" key="1">
    <source>
        <dbReference type="SAM" id="SignalP"/>
    </source>
</evidence>
<name>D2VC88_NAEGR</name>
<dbReference type="SUPFAM" id="SSF50969">
    <property type="entry name" value="YVTN repeat-like/Quinoprotein amine dehydrogenase"/>
    <property type="match status" value="1"/>
</dbReference>
<keyword evidence="3" id="KW-1185">Reference proteome</keyword>
<dbReference type="InterPro" id="IPR011044">
    <property type="entry name" value="Quino_amine_DH_bsu"/>
</dbReference>
<evidence type="ECO:0000313" key="2">
    <source>
        <dbReference type="EMBL" id="EFC45707.1"/>
    </source>
</evidence>
<sequence length="439" mass="48736">MQIVRNNLNKLAMAFLLMVVLLCINVHVNGQFVQGGYDSYRSSRILFNKQHAPWNIKVPFPNDGTNGVEETVFDTVRGKSYTQYSFKPFTLLEIDMTSGKSNFIHVTIPNFEKYDGFVGISSARLDSKGNYFATILLSGDDSLIVRVDLSNRIGQVSHFERTNIYTSVLAETQNFYIIGTSPPSILGLDATTLQLKWTANVTGSEMILVNSANSKDDVIYAADYNILHKIRVNDGRIISSFKFPHDIDNIAYVSGVNGWVSVTLANDTSISVSFLNIENQIETRLEVMSTRHMPHVDSNSACSYPIATANQTGNILEITSIVKCEITSGFGGSEKIIAVKSRFDKNSLKPLPNEPNLIWSTDTSALVIAQIDSKTILSMEYSAENSIYIQYDISTGKIIKTSPSRISSGYGFPYLVTSSNNKVYRYELTPHIDVESADL</sequence>
<gene>
    <name evidence="2" type="ORF">NAEGRDRAFT_66484</name>
</gene>
<feature type="signal peptide" evidence="1">
    <location>
        <begin position="1"/>
        <end position="30"/>
    </location>
</feature>
<protein>
    <submittedName>
        <fullName evidence="2">Predicted protein</fullName>
    </submittedName>
</protein>
<dbReference type="EMBL" id="GG738862">
    <property type="protein sequence ID" value="EFC45707.1"/>
    <property type="molecule type" value="Genomic_DNA"/>
</dbReference>
<reference evidence="2 3" key="1">
    <citation type="journal article" date="2010" name="Cell">
        <title>The genome of Naegleria gruberi illuminates early eukaryotic versatility.</title>
        <authorList>
            <person name="Fritz-Laylin L.K."/>
            <person name="Prochnik S.E."/>
            <person name="Ginger M.L."/>
            <person name="Dacks J.B."/>
            <person name="Carpenter M.L."/>
            <person name="Field M.C."/>
            <person name="Kuo A."/>
            <person name="Paredez A."/>
            <person name="Chapman J."/>
            <person name="Pham J."/>
            <person name="Shu S."/>
            <person name="Neupane R."/>
            <person name="Cipriano M."/>
            <person name="Mancuso J."/>
            <person name="Tu H."/>
            <person name="Salamov A."/>
            <person name="Lindquist E."/>
            <person name="Shapiro H."/>
            <person name="Lucas S."/>
            <person name="Grigoriev I.V."/>
            <person name="Cande W.Z."/>
            <person name="Fulton C."/>
            <person name="Rokhsar D.S."/>
            <person name="Dawson S.C."/>
        </authorList>
    </citation>
    <scope>NUCLEOTIDE SEQUENCE [LARGE SCALE GENOMIC DNA]</scope>
    <source>
        <strain evidence="2 3">NEG-M</strain>
    </source>
</reference>
<dbReference type="VEuPathDB" id="AmoebaDB:NAEGRDRAFT_66484"/>
<dbReference type="Proteomes" id="UP000006671">
    <property type="component" value="Unassembled WGS sequence"/>
</dbReference>
<keyword evidence="1" id="KW-0732">Signal</keyword>
<dbReference type="KEGG" id="ngr:NAEGRDRAFT_66484"/>
<evidence type="ECO:0000313" key="3">
    <source>
        <dbReference type="Proteomes" id="UP000006671"/>
    </source>
</evidence>
<dbReference type="RefSeq" id="XP_002678451.1">
    <property type="nucleotide sequence ID" value="XM_002678405.1"/>
</dbReference>
<feature type="chain" id="PRO_5003038438" evidence="1">
    <location>
        <begin position="31"/>
        <end position="439"/>
    </location>
</feature>